<evidence type="ECO:0008006" key="4">
    <source>
        <dbReference type="Google" id="ProtNLM"/>
    </source>
</evidence>
<keyword evidence="3" id="KW-1185">Reference proteome</keyword>
<keyword evidence="1" id="KW-1133">Transmembrane helix</keyword>
<keyword evidence="1" id="KW-0472">Membrane</keyword>
<dbReference type="RefSeq" id="WP_173082135.1">
    <property type="nucleotide sequence ID" value="NZ_BLTE01000003.1"/>
</dbReference>
<evidence type="ECO:0000313" key="3">
    <source>
        <dbReference type="Proteomes" id="UP000494245"/>
    </source>
</evidence>
<comment type="caution">
    <text evidence="2">The sequence shown here is derived from an EMBL/GenBank/DDBJ whole genome shotgun (WGS) entry which is preliminary data.</text>
</comment>
<sequence length="386" mass="43063">MRKLKIAVGGYLVSFPLGGQVWMFLHYLKGLERLGHEVIFVEDTAEWALPFDPVKGYASADSAYGRGVIGQAFERLGLGDRWAYSTIFEGKHYGMSREAVDAFCESADLFLNVSGVIPLRESFMKAKVRAIIDTDPIFTQSKIAGDDWTRDYFKRHDVFFTWGRNIPTGSTGVELSGIDYIPTNVPIVLDLWPNVEGPGTGFTTIGNWDAQGRDIVHEGKKLSWRKCEKYERIIDLPGRLPGVTLDLTMSGMKEDAKRFAEHGWVVKNALELSRDIWNYHDYILGSTAEFTVAKEQNIQLKSGWFSDRSASYLASGRPVIVEDTGFGTYLPVGEGLVTFDGVDNAASAIEHVLSDYPRHRKAARAIAEEYFDSDKVLGDILTACGF</sequence>
<accession>A0A6V8LTZ5</accession>
<keyword evidence="1" id="KW-0812">Transmembrane</keyword>
<reference evidence="2 3" key="2">
    <citation type="submission" date="2020-05" db="EMBL/GenBank/DDBJ databases">
        <title>Draft genome sequence of Desulfovibrio sp. strainFSS-1.</title>
        <authorList>
            <person name="Shimoshige H."/>
            <person name="Kobayashi H."/>
            <person name="Maekawa T."/>
        </authorList>
    </citation>
    <scope>NUCLEOTIDE SEQUENCE [LARGE SCALE GENOMIC DNA]</scope>
    <source>
        <strain evidence="2 3">SIID29052-01</strain>
    </source>
</reference>
<dbReference type="EMBL" id="BLTE01000003">
    <property type="protein sequence ID" value="GFK93276.1"/>
    <property type="molecule type" value="Genomic_DNA"/>
</dbReference>
<evidence type="ECO:0000256" key="1">
    <source>
        <dbReference type="SAM" id="Phobius"/>
    </source>
</evidence>
<proteinExistence type="predicted"/>
<dbReference type="AlphaFoldDB" id="A0A6V8LTZ5"/>
<dbReference type="Proteomes" id="UP000494245">
    <property type="component" value="Unassembled WGS sequence"/>
</dbReference>
<reference evidence="2 3" key="1">
    <citation type="submission" date="2020-04" db="EMBL/GenBank/DDBJ databases">
        <authorList>
            <consortium name="Desulfovibrio sp. FSS-1 genome sequencing consortium"/>
            <person name="Shimoshige H."/>
            <person name="Kobayashi H."/>
            <person name="Maekawa T."/>
        </authorList>
    </citation>
    <scope>NUCLEOTIDE SEQUENCE [LARGE SCALE GENOMIC DNA]</scope>
    <source>
        <strain evidence="2 3">SIID29052-01</strain>
    </source>
</reference>
<gene>
    <name evidence="2" type="ORF">NNJEOMEG_01107</name>
</gene>
<organism evidence="2 3">
    <name type="scientific">Fundidesulfovibrio magnetotacticus</name>
    <dbReference type="NCBI Taxonomy" id="2730080"/>
    <lineage>
        <taxon>Bacteria</taxon>
        <taxon>Pseudomonadati</taxon>
        <taxon>Thermodesulfobacteriota</taxon>
        <taxon>Desulfovibrionia</taxon>
        <taxon>Desulfovibrionales</taxon>
        <taxon>Desulfovibrionaceae</taxon>
        <taxon>Fundidesulfovibrio</taxon>
    </lineage>
</organism>
<name>A0A6V8LTZ5_9BACT</name>
<evidence type="ECO:0000313" key="2">
    <source>
        <dbReference type="EMBL" id="GFK93276.1"/>
    </source>
</evidence>
<protein>
    <recommendedName>
        <fullName evidence="4">Glycosyltransferase</fullName>
    </recommendedName>
</protein>
<feature type="transmembrane region" description="Helical" evidence="1">
    <location>
        <begin position="6"/>
        <end position="25"/>
    </location>
</feature>